<accession>A0AAV0B5L2</accession>
<name>A0AAV0B5L2_PHAPC</name>
<evidence type="ECO:0000313" key="1">
    <source>
        <dbReference type="EMBL" id="CAH7677591.1"/>
    </source>
</evidence>
<protein>
    <submittedName>
        <fullName evidence="1">Expressed protein</fullName>
    </submittedName>
</protein>
<evidence type="ECO:0000313" key="2">
    <source>
        <dbReference type="Proteomes" id="UP001153365"/>
    </source>
</evidence>
<keyword evidence="2" id="KW-1185">Reference proteome</keyword>
<organism evidence="1 2">
    <name type="scientific">Phakopsora pachyrhizi</name>
    <name type="common">Asian soybean rust disease fungus</name>
    <dbReference type="NCBI Taxonomy" id="170000"/>
    <lineage>
        <taxon>Eukaryota</taxon>
        <taxon>Fungi</taxon>
        <taxon>Dikarya</taxon>
        <taxon>Basidiomycota</taxon>
        <taxon>Pucciniomycotina</taxon>
        <taxon>Pucciniomycetes</taxon>
        <taxon>Pucciniales</taxon>
        <taxon>Phakopsoraceae</taxon>
        <taxon>Phakopsora</taxon>
    </lineage>
</organism>
<dbReference type="Proteomes" id="UP001153365">
    <property type="component" value="Unassembled WGS sequence"/>
</dbReference>
<proteinExistence type="predicted"/>
<comment type="caution">
    <text evidence="1">The sequence shown here is derived from an EMBL/GenBank/DDBJ whole genome shotgun (WGS) entry which is preliminary data.</text>
</comment>
<dbReference type="AlphaFoldDB" id="A0AAV0B5L2"/>
<sequence length="100" mass="11719">MENSLCATPLVYEIRTKNKVIFLDPPIESACSNWYKRLHQWLGVICSLTRIQSQQYDLGFKLKVEDSEDKTYLSLLKIFDSEKLQKPHRLIEKKITSTVD</sequence>
<reference evidence="1" key="1">
    <citation type="submission" date="2022-06" db="EMBL/GenBank/DDBJ databases">
        <authorList>
            <consortium name="SYNGENTA / RWTH Aachen University"/>
        </authorList>
    </citation>
    <scope>NUCLEOTIDE SEQUENCE</scope>
</reference>
<dbReference type="EMBL" id="CALTRL010003110">
    <property type="protein sequence ID" value="CAH7677591.1"/>
    <property type="molecule type" value="Genomic_DNA"/>
</dbReference>
<gene>
    <name evidence="1" type="ORF">PPACK8108_LOCUS12763</name>
</gene>